<keyword evidence="1 10" id="KW-0732">Signal</keyword>
<dbReference type="PROSITE" id="PS00615">
    <property type="entry name" value="C_TYPE_LECTIN_1"/>
    <property type="match status" value="1"/>
</dbReference>
<proteinExistence type="predicted"/>
<dbReference type="OMA" id="NLTQCGH"/>
<dbReference type="Proteomes" id="UP001108240">
    <property type="component" value="Unplaced"/>
</dbReference>
<feature type="domain" description="SRCR" evidence="12">
    <location>
        <begin position="226"/>
        <end position="326"/>
    </location>
</feature>
<dbReference type="PANTHER" id="PTHR48071">
    <property type="entry name" value="SRCR DOMAIN-CONTAINING PROTEIN"/>
    <property type="match status" value="1"/>
</dbReference>
<feature type="disulfide bond" evidence="9">
    <location>
        <begin position="806"/>
        <end position="816"/>
    </location>
</feature>
<dbReference type="PRINTS" id="PR00258">
    <property type="entry name" value="SPERACTRCPTR"/>
</dbReference>
<feature type="disulfide bond" evidence="9">
    <location>
        <begin position="47"/>
        <end position="111"/>
    </location>
</feature>
<dbReference type="InterPro" id="IPR036772">
    <property type="entry name" value="SRCR-like_dom_sf"/>
</dbReference>
<dbReference type="InterPro" id="IPR016186">
    <property type="entry name" value="C-type_lectin-like/link_sf"/>
</dbReference>
<evidence type="ECO:0000313" key="14">
    <source>
        <dbReference type="Proteomes" id="UP001108240"/>
    </source>
</evidence>
<feature type="disulfide bond" evidence="9">
    <location>
        <begin position="861"/>
        <end position="925"/>
    </location>
</feature>
<protein>
    <recommendedName>
        <fullName evidence="8">Soluble scavenger receptor cysteine-rich domain-containing protein SSC5D</fullName>
    </recommendedName>
</protein>
<feature type="disulfide bond" evidence="9">
    <location>
        <begin position="60"/>
        <end position="121"/>
    </location>
</feature>
<dbReference type="InterPro" id="IPR018378">
    <property type="entry name" value="C-type_lectin_CS"/>
</dbReference>
<keyword evidence="3 9" id="KW-1015">Disulfide bond</keyword>
<dbReference type="FunFam" id="3.10.250.10:FF:000007">
    <property type="entry name" value="Soluble scavenger receptor cysteine-rich domain-containing protein SSC5D"/>
    <property type="match status" value="4"/>
</dbReference>
<feature type="chain" id="PRO_5039886701" description="Soluble scavenger receptor cysteine-rich domain-containing protein SSC5D" evidence="10">
    <location>
        <begin position="20"/>
        <end position="1159"/>
    </location>
</feature>
<dbReference type="FunFam" id="3.10.250.10:FF:000006">
    <property type="entry name" value="neurotrypsin isoform X2"/>
    <property type="match status" value="5"/>
</dbReference>
<feature type="disulfide bond" evidence="9">
    <location>
        <begin position="704"/>
        <end position="714"/>
    </location>
</feature>
<evidence type="ECO:0000259" key="12">
    <source>
        <dbReference type="PROSITE" id="PS50287"/>
    </source>
</evidence>
<feature type="disulfide bond" evidence="9">
    <location>
        <begin position="1008"/>
        <end position="1018"/>
    </location>
</feature>
<feature type="disulfide bond" evidence="9">
    <location>
        <begin position="193"/>
        <end position="203"/>
    </location>
</feature>
<reference evidence="13" key="1">
    <citation type="submission" date="2025-08" db="UniProtKB">
        <authorList>
            <consortium name="Ensembl"/>
        </authorList>
    </citation>
    <scope>IDENTIFICATION</scope>
</reference>
<comment type="caution">
    <text evidence="9">Lacks conserved residue(s) required for the propagation of feature annotation.</text>
</comment>
<name>A0A9J7ZTD3_CYPCA</name>
<dbReference type="GO" id="GO:0016020">
    <property type="term" value="C:membrane"/>
    <property type="evidence" value="ECO:0007669"/>
    <property type="project" value="InterPro"/>
</dbReference>
<evidence type="ECO:0000256" key="3">
    <source>
        <dbReference type="ARBA" id="ARBA00023157"/>
    </source>
</evidence>
<feature type="disulfide bond" evidence="9">
    <location>
        <begin position="367"/>
        <end position="428"/>
    </location>
</feature>
<feature type="domain" description="SRCR" evidence="12">
    <location>
        <begin position="738"/>
        <end position="834"/>
    </location>
</feature>
<evidence type="ECO:0000256" key="4">
    <source>
        <dbReference type="ARBA" id="ARBA00023170"/>
    </source>
</evidence>
<dbReference type="InterPro" id="IPR016187">
    <property type="entry name" value="CTDL_fold"/>
</dbReference>
<feature type="domain" description="SRCR" evidence="12">
    <location>
        <begin position="534"/>
        <end position="633"/>
    </location>
</feature>
<dbReference type="Ensembl" id="ENSCCRT00000145250.1">
    <property type="protein sequence ID" value="ENSCCRP00000132440.1"/>
    <property type="gene ID" value="ENSCCRG00000068096.1"/>
</dbReference>
<dbReference type="SMART" id="SM00034">
    <property type="entry name" value="CLECT"/>
    <property type="match status" value="1"/>
</dbReference>
<dbReference type="PROSITE" id="PS50287">
    <property type="entry name" value="SRCR_2"/>
    <property type="match status" value="10"/>
</dbReference>
<feature type="disulfide bond" evidence="9">
    <location>
        <begin position="264"/>
        <end position="325"/>
    </location>
</feature>
<organism evidence="13 14">
    <name type="scientific">Cyprinus carpio carpio</name>
    <dbReference type="NCBI Taxonomy" id="630221"/>
    <lineage>
        <taxon>Eukaryota</taxon>
        <taxon>Metazoa</taxon>
        <taxon>Chordata</taxon>
        <taxon>Craniata</taxon>
        <taxon>Vertebrata</taxon>
        <taxon>Euteleostomi</taxon>
        <taxon>Actinopterygii</taxon>
        <taxon>Neopterygii</taxon>
        <taxon>Teleostei</taxon>
        <taxon>Ostariophysi</taxon>
        <taxon>Cypriniformes</taxon>
        <taxon>Cyprinidae</taxon>
        <taxon>Cyprininae</taxon>
        <taxon>Cyprinus</taxon>
    </lineage>
</organism>
<keyword evidence="14" id="KW-1185">Reference proteome</keyword>
<keyword evidence="5" id="KW-0325">Glycoprotein</keyword>
<dbReference type="InterPro" id="IPR001190">
    <property type="entry name" value="SRCR"/>
</dbReference>
<dbReference type="PROSITE" id="PS50041">
    <property type="entry name" value="C_TYPE_LECTIN_2"/>
    <property type="match status" value="1"/>
</dbReference>
<feature type="disulfide bond" evidence="9">
    <location>
        <begin position="456"/>
        <end position="520"/>
    </location>
</feature>
<dbReference type="Gene3D" id="3.10.250.10">
    <property type="entry name" value="SRCR-like domain"/>
    <property type="match status" value="10"/>
</dbReference>
<feature type="signal peptide" evidence="10">
    <location>
        <begin position="1"/>
        <end position="19"/>
    </location>
</feature>
<feature type="domain" description="SRCR" evidence="12">
    <location>
        <begin position="329"/>
        <end position="429"/>
    </location>
</feature>
<feature type="disulfide bond" evidence="9">
    <location>
        <begin position="874"/>
        <end position="935"/>
    </location>
</feature>
<reference evidence="13" key="2">
    <citation type="submission" date="2025-09" db="UniProtKB">
        <authorList>
            <consortium name="Ensembl"/>
        </authorList>
    </citation>
    <scope>IDENTIFICATION</scope>
</reference>
<dbReference type="AlphaFoldDB" id="A0A9J7ZTD3"/>
<feature type="disulfide bond" evidence="9">
    <location>
        <begin position="469"/>
        <end position="530"/>
    </location>
</feature>
<dbReference type="GeneTree" id="ENSGT00940000164475"/>
<dbReference type="SUPFAM" id="SSF56487">
    <property type="entry name" value="SRCR-like"/>
    <property type="match status" value="10"/>
</dbReference>
<evidence type="ECO:0000256" key="8">
    <source>
        <dbReference type="ARBA" id="ARBA00069168"/>
    </source>
</evidence>
<dbReference type="Gene3D" id="3.10.100.10">
    <property type="entry name" value="Mannose-Binding Protein A, subunit A"/>
    <property type="match status" value="1"/>
</dbReference>
<evidence type="ECO:0000256" key="9">
    <source>
        <dbReference type="PROSITE-ProRule" id="PRU00196"/>
    </source>
</evidence>
<dbReference type="SMART" id="SM00202">
    <property type="entry name" value="SR"/>
    <property type="match status" value="10"/>
</dbReference>
<feature type="disulfide bond" evidence="9">
    <location>
        <begin position="398"/>
        <end position="408"/>
    </location>
</feature>
<dbReference type="CDD" id="cd00037">
    <property type="entry name" value="CLECT"/>
    <property type="match status" value="1"/>
</dbReference>
<feature type="disulfide bond" evidence="9">
    <location>
        <begin position="964"/>
        <end position="1028"/>
    </location>
</feature>
<feature type="disulfide bond" evidence="9">
    <location>
        <begin position="660"/>
        <end position="724"/>
    </location>
</feature>
<dbReference type="Pfam" id="PF00530">
    <property type="entry name" value="SRCR"/>
    <property type="match status" value="10"/>
</dbReference>
<feature type="domain" description="SRCR" evidence="12">
    <location>
        <begin position="939"/>
        <end position="1039"/>
    </location>
</feature>
<dbReference type="Pfam" id="PF00059">
    <property type="entry name" value="Lectin_C"/>
    <property type="match status" value="1"/>
</dbReference>
<keyword evidence="2" id="KW-0677">Repeat</keyword>
<accession>A0A9J7ZTD3</accession>
<evidence type="ECO:0000256" key="6">
    <source>
        <dbReference type="ARBA" id="ARBA00058074"/>
    </source>
</evidence>
<feature type="disulfide bond" evidence="9">
    <location>
        <begin position="251"/>
        <end position="315"/>
    </location>
</feature>
<feature type="disulfide bond" evidence="9">
    <location>
        <begin position="295"/>
        <end position="305"/>
    </location>
</feature>
<dbReference type="InterPro" id="IPR001304">
    <property type="entry name" value="C-type_lectin-like"/>
</dbReference>
<feature type="domain" description="SRCR" evidence="12">
    <location>
        <begin position="431"/>
        <end position="531"/>
    </location>
</feature>
<evidence type="ECO:0000256" key="5">
    <source>
        <dbReference type="ARBA" id="ARBA00023180"/>
    </source>
</evidence>
<feature type="disulfide bond" evidence="9">
    <location>
        <begin position="977"/>
        <end position="1038"/>
    </location>
</feature>
<feature type="domain" description="SRCR" evidence="12">
    <location>
        <begin position="124"/>
        <end position="224"/>
    </location>
</feature>
<evidence type="ECO:0000256" key="1">
    <source>
        <dbReference type="ARBA" id="ARBA00022729"/>
    </source>
</evidence>
<evidence type="ECO:0000256" key="2">
    <source>
        <dbReference type="ARBA" id="ARBA00022737"/>
    </source>
</evidence>
<sequence length="1159" mass="125817">MLWFMQLFLLLGFTIPTSIDKIRLMNGTNSCSGRVEVLHEQQWGTVCDDGWDLTDAAVVCREMGCGNAIEAKSVAYFGQGTGQIWLDDVNCDGTESSLMNCRTNRWRTHNCGHHEDAGVICNSVRLVNGINSCSGRVEVLHNGTWGTVCDDGWDLTDAAVVCREMGCGDVIEAKSAASFGQGSGTIWMDDVLCAGNEFTLKSCSLNGWGIHNCTHQHDAGVICQSVRLVNGDNKCSGRVEVLHNGQWGTVCDDDWDLTDAVVVCREMGCGNVNEAKSKAYFGQGSGPIWMDDVNCAGTESSLMNCRTNGWGTHNCGHYEDAGVICSSFIRLVNGNNSCSGRVEVLHNGTWGTVCDDGWDLTDAAVVCREMGCGDVIEAKSAASFGQGSGTIWMDDVLCAGNEFTLKSCSLNGWGIHNCTHQHDAGVICQSVRLVNGDNKCSGRVEVLHEQQWGTVCDDDWDLKDATVVCRDLGCGNVIKAKSEAYFGQGSGPIWMDDVNCTGTESSLMNCRTNGWGTHNCRHHEDAGVICEGFIRLVNGTNSCSGRVEVLYNGTWGTVCDDGWDLTDAAVVCKEMGCGDVIEATSAAYFGQGLGPIWMDDVQCAGNESTLYKCSKGWGIHNCSHKQDSGVICQSVRLVNGDNKCSGRVEVLHGSQWGTVCDDGWDLTDAAVVCREMGCGDVIEAKSFAYFGQGSGLIWMDDVNCTGTESSLMNCRTNGWGTHDCRHYEDAGVICNLTVRLVNGDNSCSGRVEVLRDDQWKTVCNDGWDLSDATVVCRELGCGSVVDASHAYFGQESGPMWMNTVQCTGTESTLKSCKSHEIACSSNKTAGVICQPTITVNGNLSCSGGVEVRHNGMWGTVCDDGWDASDAAVVCREMGCGDVTEVKSAAYFGQGSGPVWMNNVRCNGTESTLKNCVLSGRVQQNCSHEKDAGVICGPKLRLQNGFSSCSGRVEVLHNGIWGTVCDDGWDIKDAAVVCREIGCGDAIEAKKGAFFGNGSGPIWMNNVNCYGNEQTLKRCRSSGWNVQICSHYKDAGVICQYNYTYINDSKSWIDALGYCKTHHQTLAHILNPTAHEYITQMLQNKAITDGVWIGLERSMLFTCSPWLWTSGPYVEYASWHQEFPKDPASMFCGKLRKEKQDRFGWMDACCHERLPFICQG</sequence>
<feature type="disulfide bond" evidence="9">
    <location>
        <begin position="500"/>
        <end position="510"/>
    </location>
</feature>
<evidence type="ECO:0000313" key="13">
    <source>
        <dbReference type="Ensembl" id="ENSCCRP00000132440.1"/>
    </source>
</evidence>
<feature type="disulfide bond" evidence="9">
    <location>
        <begin position="603"/>
        <end position="613"/>
    </location>
</feature>
<dbReference type="SUPFAM" id="SSF56436">
    <property type="entry name" value="C-type lectin-like"/>
    <property type="match status" value="1"/>
</dbReference>
<feature type="disulfide bond" evidence="9">
    <location>
        <begin position="91"/>
        <end position="101"/>
    </location>
</feature>
<evidence type="ECO:0000256" key="7">
    <source>
        <dbReference type="ARBA" id="ARBA00064153"/>
    </source>
</evidence>
<keyword evidence="4" id="KW-0675">Receptor</keyword>
<feature type="disulfide bond" evidence="9">
    <location>
        <begin position="354"/>
        <end position="418"/>
    </location>
</feature>
<feature type="domain" description="SRCR" evidence="12">
    <location>
        <begin position="635"/>
        <end position="735"/>
    </location>
</feature>
<dbReference type="FunFam" id="3.10.250.10:FF:000002">
    <property type="entry name" value="Scavenger receptor cysteine-rich type 1 protein M130"/>
    <property type="match status" value="1"/>
</dbReference>
<feature type="domain" description="C-type lectin" evidence="11">
    <location>
        <begin position="1037"/>
        <end position="1158"/>
    </location>
</feature>
<dbReference type="PROSITE" id="PS00420">
    <property type="entry name" value="SRCR_1"/>
    <property type="match status" value="10"/>
</dbReference>
<feature type="domain" description="SRCR" evidence="12">
    <location>
        <begin position="836"/>
        <end position="936"/>
    </location>
</feature>
<feature type="disulfide bond" evidence="9">
    <location>
        <begin position="905"/>
        <end position="915"/>
    </location>
</feature>
<evidence type="ECO:0000256" key="10">
    <source>
        <dbReference type="SAM" id="SignalP"/>
    </source>
</evidence>
<feature type="domain" description="SRCR" evidence="12">
    <location>
        <begin position="22"/>
        <end position="122"/>
    </location>
</feature>
<comment type="function">
    <text evidence="6">Binds to extracellular matrix proteins. Binds to pathogen-associated molecular patterns (PAMPs) present on the cell walls of Gram-positive and Gram-negative bacteria and fungi, behaving as a pattern recognition receptor (PRR). Induces bacterial and fungal aggregation and subsequent inhibition of PAMP-induced cytokine release. Does not possess intrinsic bactericidal activity. May play a role in the innate defense and homeostasis of certain epithelial surfaces.</text>
</comment>
<feature type="disulfide bond" evidence="9">
    <location>
        <begin position="162"/>
        <end position="223"/>
    </location>
</feature>
<feature type="disulfide bond" evidence="9">
    <location>
        <begin position="673"/>
        <end position="734"/>
    </location>
</feature>
<dbReference type="PANTHER" id="PTHR48071:SF18">
    <property type="entry name" value="DELETED IN MALIGNANT BRAIN TUMORS 1 PROTEIN-RELATED"/>
    <property type="match status" value="1"/>
</dbReference>
<evidence type="ECO:0000259" key="11">
    <source>
        <dbReference type="PROSITE" id="PS50041"/>
    </source>
</evidence>
<feature type="disulfide bond" evidence="9">
    <location>
        <begin position="149"/>
        <end position="213"/>
    </location>
</feature>
<comment type="subunit">
    <text evidence="7">Interacts with LGALS1 and laminin.</text>
</comment>